<feature type="region of interest" description="Disordered" evidence="1">
    <location>
        <begin position="133"/>
        <end position="191"/>
    </location>
</feature>
<name>A0ABY1KDR9_9BACL</name>
<accession>A0ABY1KDR9</accession>
<dbReference type="Proteomes" id="UP000186666">
    <property type="component" value="Unassembled WGS sequence"/>
</dbReference>
<feature type="compositionally biased region" description="Basic residues" evidence="1">
    <location>
        <begin position="152"/>
        <end position="191"/>
    </location>
</feature>
<dbReference type="EMBL" id="FTNK01000030">
    <property type="protein sequence ID" value="SIR66905.1"/>
    <property type="molecule type" value="Genomic_DNA"/>
</dbReference>
<reference evidence="2 3" key="1">
    <citation type="submission" date="2017-01" db="EMBL/GenBank/DDBJ databases">
        <authorList>
            <person name="Varghese N."/>
            <person name="Submissions S."/>
        </authorList>
    </citation>
    <scope>NUCLEOTIDE SEQUENCE [LARGE SCALE GENOMIC DNA]</scope>
    <source>
        <strain evidence="2 3">ATCC 23464</strain>
    </source>
</reference>
<evidence type="ECO:0000256" key="1">
    <source>
        <dbReference type="SAM" id="MobiDB-lite"/>
    </source>
</evidence>
<gene>
    <name evidence="2" type="ORF">SAMN05421578_1308</name>
</gene>
<evidence type="ECO:0000313" key="2">
    <source>
        <dbReference type="EMBL" id="SIR66905.1"/>
    </source>
</evidence>
<sequence>MAEHYHRSSLSNQRSLGPFSSSSYNNPYPGIDSLGAIPQLESSGLSPFQGGGGLTGFGAADLIESTSATTAVLPAVATAAKTGFSLANIGELKGVIDRMGGIDGIVNSMGKFQKVMSGVQQMAPMIKLMMGTFGKGKTKGTPDDDDPIYYTPRKRRRKKTSSTKRKPAPSRKSTKSTNSTKRRSSGKKSPK</sequence>
<comment type="caution">
    <text evidence="2">The sequence shown here is derived from an EMBL/GenBank/DDBJ whole genome shotgun (WGS) entry which is preliminary data.</text>
</comment>
<evidence type="ECO:0008006" key="4">
    <source>
        <dbReference type="Google" id="ProtNLM"/>
    </source>
</evidence>
<dbReference type="RefSeq" id="WP_068592206.1">
    <property type="nucleotide sequence ID" value="NZ_FTNK01000030.1"/>
</dbReference>
<keyword evidence="3" id="KW-1185">Reference proteome</keyword>
<evidence type="ECO:0000313" key="3">
    <source>
        <dbReference type="Proteomes" id="UP000186666"/>
    </source>
</evidence>
<proteinExistence type="predicted"/>
<organism evidence="2 3">
    <name type="scientific">Paenibacillus macquariensis</name>
    <dbReference type="NCBI Taxonomy" id="948756"/>
    <lineage>
        <taxon>Bacteria</taxon>
        <taxon>Bacillati</taxon>
        <taxon>Bacillota</taxon>
        <taxon>Bacilli</taxon>
        <taxon>Bacillales</taxon>
        <taxon>Paenibacillaceae</taxon>
        <taxon>Paenibacillus</taxon>
    </lineage>
</organism>
<protein>
    <recommendedName>
        <fullName evidence="4">Tyrosine protein kinase</fullName>
    </recommendedName>
</protein>